<evidence type="ECO:0000256" key="7">
    <source>
        <dbReference type="SAM" id="Phobius"/>
    </source>
</evidence>
<evidence type="ECO:0000256" key="5">
    <source>
        <dbReference type="ARBA" id="ARBA00023157"/>
    </source>
</evidence>
<dbReference type="InterPro" id="IPR045584">
    <property type="entry name" value="Pilin-like"/>
</dbReference>
<comment type="similarity">
    <text evidence="1 6">Belongs to the N-Me-Phe pilin family.</text>
</comment>
<evidence type="ECO:0000313" key="9">
    <source>
        <dbReference type="Proteomes" id="UP000272412"/>
    </source>
</evidence>
<sequence length="165" mass="17289">MHKNHIAGGFTLVELMIVLVIIGVLSAFALPIYQNYVGKAQLARVVYELSSTKASIETILSNGGFPTVDAAQNGTPYSDNGGIYEYIGIQGDNPVSNIISLATIKSADGSFGGIEAVIGGDVSAILTGTTVELLRNPSGLWSCQITMSNKVDKSDFSISGCKIVD</sequence>
<dbReference type="Pfam" id="PF07963">
    <property type="entry name" value="N_methyl"/>
    <property type="match status" value="1"/>
</dbReference>
<comment type="subunit">
    <text evidence="2">The pili are polar flexible filaments of about 5.4 nanometers diameter and 2.5 micrometers average length; they consist of only a single polypeptide chain arranged in a helical configuration of five subunits per turn in the assembled pilus.</text>
</comment>
<keyword evidence="7" id="KW-1133">Transmembrane helix</keyword>
<evidence type="ECO:0000313" key="8">
    <source>
        <dbReference type="EMBL" id="RPD84990.1"/>
    </source>
</evidence>
<evidence type="ECO:0000256" key="2">
    <source>
        <dbReference type="ARBA" id="ARBA00011156"/>
    </source>
</evidence>
<dbReference type="SUPFAM" id="SSF54523">
    <property type="entry name" value="Pili subunits"/>
    <property type="match status" value="1"/>
</dbReference>
<keyword evidence="9" id="KW-1185">Reference proteome</keyword>
<dbReference type="InterPro" id="IPR001082">
    <property type="entry name" value="Pilin"/>
</dbReference>
<protein>
    <submittedName>
        <fullName evidence="8">Pilin</fullName>
    </submittedName>
</protein>
<dbReference type="EMBL" id="RPFL01000029">
    <property type="protein sequence ID" value="RPD84990.1"/>
    <property type="molecule type" value="Genomic_DNA"/>
</dbReference>
<dbReference type="InterPro" id="IPR012902">
    <property type="entry name" value="N_methyl_site"/>
</dbReference>
<evidence type="ECO:0000256" key="3">
    <source>
        <dbReference type="ARBA" id="ARBA00022481"/>
    </source>
</evidence>
<dbReference type="AlphaFoldDB" id="A0A3N4MZB2"/>
<dbReference type="Proteomes" id="UP000272412">
    <property type="component" value="Unassembled WGS sequence"/>
</dbReference>
<dbReference type="NCBIfam" id="TIGR02532">
    <property type="entry name" value="IV_pilin_GFxxxE"/>
    <property type="match status" value="1"/>
</dbReference>
<reference evidence="8 9" key="1">
    <citation type="submission" date="2018-11" db="EMBL/GenBank/DDBJ databases">
        <title>Neisseria weixii sp. nov. isolated from the rectal contents of plateau pika (Ochotona cruzoniae).</title>
        <authorList>
            <person name="Zhang G."/>
        </authorList>
    </citation>
    <scope>NUCLEOTIDE SEQUENCE [LARGE SCALE GENOMIC DNA]</scope>
    <source>
        <strain evidence="8 9">10009</strain>
    </source>
</reference>
<feature type="transmembrane region" description="Helical" evidence="7">
    <location>
        <begin position="12"/>
        <end position="33"/>
    </location>
</feature>
<keyword evidence="3" id="KW-0488">Methylation</keyword>
<keyword evidence="6" id="KW-0281">Fimbrium</keyword>
<dbReference type="Gene3D" id="3.30.700.10">
    <property type="entry name" value="Glycoprotein, Type 4 Pilin"/>
    <property type="match status" value="1"/>
</dbReference>
<keyword evidence="4" id="KW-0130">Cell adhesion</keyword>
<accession>A0A3N4MZB2</accession>
<keyword evidence="5" id="KW-1015">Disulfide bond</keyword>
<keyword evidence="7" id="KW-0472">Membrane</keyword>
<evidence type="ECO:0000256" key="1">
    <source>
        <dbReference type="ARBA" id="ARBA00005233"/>
    </source>
</evidence>
<keyword evidence="7" id="KW-0812">Transmembrane</keyword>
<dbReference type="RefSeq" id="WP_123804673.1">
    <property type="nucleotide sequence ID" value="NZ_RPFL01000029.1"/>
</dbReference>
<name>A0A3N4MZB2_9NEIS</name>
<dbReference type="PROSITE" id="PS00409">
    <property type="entry name" value="PROKAR_NTER_METHYL"/>
    <property type="match status" value="1"/>
</dbReference>
<dbReference type="GO" id="GO:0009289">
    <property type="term" value="C:pilus"/>
    <property type="evidence" value="ECO:0007669"/>
    <property type="project" value="InterPro"/>
</dbReference>
<dbReference type="GO" id="GO:0007155">
    <property type="term" value="P:cell adhesion"/>
    <property type="evidence" value="ECO:0007669"/>
    <property type="project" value="UniProtKB-KW"/>
</dbReference>
<gene>
    <name evidence="8" type="ORF">EGK74_09955</name>
</gene>
<dbReference type="OrthoDB" id="8605874at2"/>
<proteinExistence type="inferred from homology"/>
<evidence type="ECO:0000256" key="6">
    <source>
        <dbReference type="RuleBase" id="RU000389"/>
    </source>
</evidence>
<organism evidence="8 9">
    <name type="scientific">Neisseria weixii</name>
    <dbReference type="NCBI Taxonomy" id="1853276"/>
    <lineage>
        <taxon>Bacteria</taxon>
        <taxon>Pseudomonadati</taxon>
        <taxon>Pseudomonadota</taxon>
        <taxon>Betaproteobacteria</taxon>
        <taxon>Neisseriales</taxon>
        <taxon>Neisseriaceae</taxon>
        <taxon>Neisseria</taxon>
    </lineage>
</organism>
<evidence type="ECO:0000256" key="4">
    <source>
        <dbReference type="ARBA" id="ARBA00022889"/>
    </source>
</evidence>
<comment type="caution">
    <text evidence="8">The sequence shown here is derived from an EMBL/GenBank/DDBJ whole genome shotgun (WGS) entry which is preliminary data.</text>
</comment>
<dbReference type="Pfam" id="PF00114">
    <property type="entry name" value="Pilin"/>
    <property type="match status" value="1"/>
</dbReference>